<dbReference type="AlphaFoldDB" id="A0A9P0PED6"/>
<evidence type="ECO:0000313" key="3">
    <source>
        <dbReference type="Proteomes" id="UP001152888"/>
    </source>
</evidence>
<evidence type="ECO:0000259" key="1">
    <source>
        <dbReference type="Pfam" id="PF13843"/>
    </source>
</evidence>
<dbReference type="Pfam" id="PF13843">
    <property type="entry name" value="DDE_Tnp_1_7"/>
    <property type="match status" value="1"/>
</dbReference>
<keyword evidence="3" id="KW-1185">Reference proteome</keyword>
<name>A0A9P0PED6_ACAOB</name>
<dbReference type="PANTHER" id="PTHR46599:SF3">
    <property type="entry name" value="PIGGYBAC TRANSPOSABLE ELEMENT-DERIVED PROTEIN 4"/>
    <property type="match status" value="1"/>
</dbReference>
<dbReference type="Proteomes" id="UP001152888">
    <property type="component" value="Unassembled WGS sequence"/>
</dbReference>
<gene>
    <name evidence="2" type="ORF">ACAOBT_LOCUS13693</name>
</gene>
<dbReference type="PANTHER" id="PTHR46599">
    <property type="entry name" value="PIGGYBAC TRANSPOSABLE ELEMENT-DERIVED PROTEIN 4"/>
    <property type="match status" value="1"/>
</dbReference>
<proteinExistence type="predicted"/>
<sequence length="113" mass="13339">MTFIGLQIWMGLFRAPKLADYWSKKKIYVNQIAGVMSRNRFELLLANWHFQDNQTADTSDRLYKLGPLLEQLRTNFQKYFIPKDQICVDETLVPFRGRLAFIQYIKNKGTSSE</sequence>
<evidence type="ECO:0000313" key="2">
    <source>
        <dbReference type="EMBL" id="CAH1979895.1"/>
    </source>
</evidence>
<dbReference type="EMBL" id="CAKOFQ010006886">
    <property type="protein sequence ID" value="CAH1979895.1"/>
    <property type="molecule type" value="Genomic_DNA"/>
</dbReference>
<feature type="domain" description="PiggyBac transposable element-derived protein" evidence="1">
    <location>
        <begin position="1"/>
        <end position="108"/>
    </location>
</feature>
<comment type="caution">
    <text evidence="2">The sequence shown here is derived from an EMBL/GenBank/DDBJ whole genome shotgun (WGS) entry which is preliminary data.</text>
</comment>
<protein>
    <recommendedName>
        <fullName evidence="1">PiggyBac transposable element-derived protein domain-containing protein</fullName>
    </recommendedName>
</protein>
<dbReference type="OrthoDB" id="6750944at2759"/>
<accession>A0A9P0PED6</accession>
<organism evidence="2 3">
    <name type="scientific">Acanthoscelides obtectus</name>
    <name type="common">Bean weevil</name>
    <name type="synonym">Bruchus obtectus</name>
    <dbReference type="NCBI Taxonomy" id="200917"/>
    <lineage>
        <taxon>Eukaryota</taxon>
        <taxon>Metazoa</taxon>
        <taxon>Ecdysozoa</taxon>
        <taxon>Arthropoda</taxon>
        <taxon>Hexapoda</taxon>
        <taxon>Insecta</taxon>
        <taxon>Pterygota</taxon>
        <taxon>Neoptera</taxon>
        <taxon>Endopterygota</taxon>
        <taxon>Coleoptera</taxon>
        <taxon>Polyphaga</taxon>
        <taxon>Cucujiformia</taxon>
        <taxon>Chrysomeloidea</taxon>
        <taxon>Chrysomelidae</taxon>
        <taxon>Bruchinae</taxon>
        <taxon>Bruchini</taxon>
        <taxon>Acanthoscelides</taxon>
    </lineage>
</organism>
<dbReference type="InterPro" id="IPR029526">
    <property type="entry name" value="PGBD"/>
</dbReference>
<reference evidence="2" key="1">
    <citation type="submission" date="2022-03" db="EMBL/GenBank/DDBJ databases">
        <authorList>
            <person name="Sayadi A."/>
        </authorList>
    </citation>
    <scope>NUCLEOTIDE SEQUENCE</scope>
</reference>